<sequence length="145" mass="16583">RKFAEIVSTNDVNKIYSISNELRRVLSAITALNFYQGDVPSVMIRIQPENMSPFIIDISTGEHDDYIIQTLDVGTFAPFGEQCTCSAVNKKELECIKETISKYCAKFTQKEAILPPPTHLNKTSITSDYWQILFFSPDHFNNDFY</sequence>
<feature type="non-terminal residue" evidence="1">
    <location>
        <position position="1"/>
    </location>
</feature>
<gene>
    <name evidence="1" type="ORF">GP979_31735</name>
</gene>
<comment type="caution">
    <text evidence="1">The sequence shown here is derived from an EMBL/GenBank/DDBJ whole genome shotgun (WGS) entry which is preliminary data.</text>
</comment>
<reference evidence="1 2" key="1">
    <citation type="submission" date="2019-12" db="EMBL/GenBank/DDBJ databases">
        <title>Enteriobacteria Tanzani isolates_8377-8380.</title>
        <authorList>
            <person name="Subbiah M."/>
            <person name="Call D."/>
        </authorList>
    </citation>
    <scope>NUCLEOTIDE SEQUENCE [LARGE SCALE GENOMIC DNA]</scope>
    <source>
        <strain evidence="1 2">8379wE6</strain>
    </source>
</reference>
<name>A0A6N8NR53_ECOLX</name>
<protein>
    <submittedName>
        <fullName evidence="1">Uncharacterized protein</fullName>
    </submittedName>
</protein>
<evidence type="ECO:0000313" key="2">
    <source>
        <dbReference type="Proteomes" id="UP000436482"/>
    </source>
</evidence>
<dbReference type="Proteomes" id="UP000436482">
    <property type="component" value="Unassembled WGS sequence"/>
</dbReference>
<proteinExistence type="predicted"/>
<organism evidence="1 2">
    <name type="scientific">Escherichia coli</name>
    <dbReference type="NCBI Taxonomy" id="562"/>
    <lineage>
        <taxon>Bacteria</taxon>
        <taxon>Pseudomonadati</taxon>
        <taxon>Pseudomonadota</taxon>
        <taxon>Gammaproteobacteria</taxon>
        <taxon>Enterobacterales</taxon>
        <taxon>Enterobacteriaceae</taxon>
        <taxon>Escherichia</taxon>
    </lineage>
</organism>
<accession>A0A6N8NR53</accession>
<dbReference type="AlphaFoldDB" id="A0A6N8NR53"/>
<evidence type="ECO:0000313" key="1">
    <source>
        <dbReference type="EMBL" id="MWR92802.1"/>
    </source>
</evidence>
<dbReference type="EMBL" id="WTQQ01001918">
    <property type="protein sequence ID" value="MWR92802.1"/>
    <property type="molecule type" value="Genomic_DNA"/>
</dbReference>